<keyword evidence="3" id="KW-0408">Iron</keyword>
<dbReference type="Pfam" id="PF01814">
    <property type="entry name" value="Hemerythrin"/>
    <property type="match status" value="2"/>
</dbReference>
<evidence type="ECO:0000313" key="6">
    <source>
        <dbReference type="Proteomes" id="UP000182471"/>
    </source>
</evidence>
<dbReference type="GO" id="GO:0046872">
    <property type="term" value="F:metal ion binding"/>
    <property type="evidence" value="ECO:0007669"/>
    <property type="project" value="UniProtKB-KW"/>
</dbReference>
<dbReference type="PANTHER" id="PTHR37164">
    <property type="entry name" value="BACTERIOHEMERYTHRIN"/>
    <property type="match status" value="1"/>
</dbReference>
<evidence type="ECO:0000256" key="1">
    <source>
        <dbReference type="ARBA" id="ARBA00010587"/>
    </source>
</evidence>
<keyword evidence="2" id="KW-0479">Metal-binding</keyword>
<dbReference type="Proteomes" id="UP000182471">
    <property type="component" value="Unassembled WGS sequence"/>
</dbReference>
<dbReference type="AlphaFoldDB" id="A0A1H9U4I1"/>
<dbReference type="InterPro" id="IPR050669">
    <property type="entry name" value="Hemerythrin"/>
</dbReference>
<dbReference type="Gene3D" id="1.20.120.50">
    <property type="entry name" value="Hemerythrin-like"/>
    <property type="match status" value="2"/>
</dbReference>
<dbReference type="InterPro" id="IPR012827">
    <property type="entry name" value="Hemerythrin_metal-bd"/>
</dbReference>
<dbReference type="InterPro" id="IPR012312">
    <property type="entry name" value="Hemerythrin-like"/>
</dbReference>
<reference evidence="6" key="1">
    <citation type="submission" date="2016-10" db="EMBL/GenBank/DDBJ databases">
        <authorList>
            <person name="Varghese N."/>
            <person name="Submissions S."/>
        </authorList>
    </citation>
    <scope>NUCLEOTIDE SEQUENCE [LARGE SCALE GENOMIC DNA]</scope>
    <source>
        <strain evidence="6">S1b</strain>
    </source>
</reference>
<dbReference type="NCBIfam" id="NF033749">
    <property type="entry name" value="bact_hemeryth"/>
    <property type="match status" value="1"/>
</dbReference>
<evidence type="ECO:0000313" key="5">
    <source>
        <dbReference type="EMBL" id="SES04470.1"/>
    </source>
</evidence>
<evidence type="ECO:0000256" key="2">
    <source>
        <dbReference type="ARBA" id="ARBA00022723"/>
    </source>
</evidence>
<dbReference type="EMBL" id="FOGW01000023">
    <property type="protein sequence ID" value="SES04470.1"/>
    <property type="molecule type" value="Genomic_DNA"/>
</dbReference>
<feature type="domain" description="Hemerythrin-like" evidence="4">
    <location>
        <begin position="10"/>
        <end position="120"/>
    </location>
</feature>
<dbReference type="RefSeq" id="WP_027422423.1">
    <property type="nucleotide sequence ID" value="NZ_FOGW01000023.1"/>
</dbReference>
<name>A0A1H9U4I1_9FIRM</name>
<evidence type="ECO:0000259" key="4">
    <source>
        <dbReference type="Pfam" id="PF01814"/>
    </source>
</evidence>
<dbReference type="OrthoDB" id="9797092at2"/>
<dbReference type="CDD" id="cd12107">
    <property type="entry name" value="Hemerythrin"/>
    <property type="match status" value="2"/>
</dbReference>
<gene>
    <name evidence="5" type="ORF">SAMN02910429_01935</name>
</gene>
<dbReference type="SUPFAM" id="SSF47188">
    <property type="entry name" value="Hemerythrin-like"/>
    <property type="match status" value="2"/>
</dbReference>
<protein>
    <submittedName>
        <fullName evidence="5">Hemerythrin</fullName>
    </submittedName>
</protein>
<organism evidence="5 6">
    <name type="scientific">Lachnobacterium bovis</name>
    <dbReference type="NCBI Taxonomy" id="140626"/>
    <lineage>
        <taxon>Bacteria</taxon>
        <taxon>Bacillati</taxon>
        <taxon>Bacillota</taxon>
        <taxon>Clostridia</taxon>
        <taxon>Lachnospirales</taxon>
        <taxon>Lachnospiraceae</taxon>
        <taxon>Lachnobacterium</taxon>
    </lineage>
</organism>
<sequence>MLKFTEDCLTGIEEIDREHQKLFNMINSAYTELNKSDADKRIICIELIRDLKQYASTHFVHEEEYMKQIHDPELSRQKLAHESFIARMNSLNVVGLSDENLKIATTDLLDYMSRWLFNHVIGSDTLIGKTESPFAFTEKYFVGVKLIDDEHKRLFEIMEEANQIIHDESSFDKYDEIMDIVDELREYTEFHFSDEERFMKEINYPDLDKQMKAHIAFIEKLNEIDLENIDDDQQGYLNDLLAFLLNWLTTHILKMDKKIGEFYKKTNN</sequence>
<dbReference type="NCBIfam" id="TIGR02481">
    <property type="entry name" value="hemeryth_dom"/>
    <property type="match status" value="2"/>
</dbReference>
<evidence type="ECO:0000256" key="3">
    <source>
        <dbReference type="ARBA" id="ARBA00023004"/>
    </source>
</evidence>
<accession>A0A1H9U4I1</accession>
<dbReference type="PANTHER" id="PTHR37164:SF1">
    <property type="entry name" value="BACTERIOHEMERYTHRIN"/>
    <property type="match status" value="1"/>
</dbReference>
<keyword evidence="6" id="KW-1185">Reference proteome</keyword>
<comment type="similarity">
    <text evidence="1">Belongs to the hemerythrin family.</text>
</comment>
<feature type="domain" description="Hemerythrin-like" evidence="4">
    <location>
        <begin position="143"/>
        <end position="259"/>
    </location>
</feature>
<dbReference type="InterPro" id="IPR035938">
    <property type="entry name" value="Hemerythrin-like_sf"/>
</dbReference>
<proteinExistence type="inferred from homology"/>